<sequence length="74" mass="7478">MTTTQLHSPSRARRRGKPAVGRPSLFVLLLGFAALGVMGLLIAGPSLGVPVSIGAAAGLMGLVAFAWVVAGPRL</sequence>
<evidence type="ECO:0000256" key="1">
    <source>
        <dbReference type="SAM" id="Phobius"/>
    </source>
</evidence>
<protein>
    <submittedName>
        <fullName evidence="2">Uncharacterized protein</fullName>
    </submittedName>
</protein>
<comment type="caution">
    <text evidence="2">The sequence shown here is derived from an EMBL/GenBank/DDBJ whole genome shotgun (WGS) entry which is preliminary data.</text>
</comment>
<accession>A0A2A3YH86</accession>
<feature type="transmembrane region" description="Helical" evidence="1">
    <location>
        <begin position="49"/>
        <end position="70"/>
    </location>
</feature>
<feature type="transmembrane region" description="Helical" evidence="1">
    <location>
        <begin position="20"/>
        <end position="43"/>
    </location>
</feature>
<organism evidence="2 3">
    <name type="scientific">Brachybacterium alimentarium</name>
    <dbReference type="NCBI Taxonomy" id="47845"/>
    <lineage>
        <taxon>Bacteria</taxon>
        <taxon>Bacillati</taxon>
        <taxon>Actinomycetota</taxon>
        <taxon>Actinomycetes</taxon>
        <taxon>Micrococcales</taxon>
        <taxon>Dermabacteraceae</taxon>
        <taxon>Brachybacterium</taxon>
    </lineage>
</organism>
<gene>
    <name evidence="2" type="ORF">CIK66_11870</name>
</gene>
<dbReference type="AlphaFoldDB" id="A0A2A3YH86"/>
<proteinExistence type="predicted"/>
<keyword evidence="3" id="KW-1185">Reference proteome</keyword>
<keyword evidence="1" id="KW-0472">Membrane</keyword>
<keyword evidence="1" id="KW-1133">Transmembrane helix</keyword>
<dbReference type="EMBL" id="NRGR01000020">
    <property type="protein sequence ID" value="PCC38638.1"/>
    <property type="molecule type" value="Genomic_DNA"/>
</dbReference>
<name>A0A2A3YH86_9MICO</name>
<reference evidence="2 3" key="1">
    <citation type="journal article" date="2017" name="Elife">
        <title>Extensive horizontal gene transfer in cheese-associated bacteria.</title>
        <authorList>
            <person name="Bonham K.S."/>
            <person name="Wolfe B.E."/>
            <person name="Dutton R.J."/>
        </authorList>
    </citation>
    <scope>NUCLEOTIDE SEQUENCE [LARGE SCALE GENOMIC DNA]</scope>
    <source>
        <strain evidence="2 3">341_9</strain>
    </source>
</reference>
<evidence type="ECO:0000313" key="3">
    <source>
        <dbReference type="Proteomes" id="UP000218598"/>
    </source>
</evidence>
<dbReference type="RefSeq" id="WP_096164016.1">
    <property type="nucleotide sequence ID" value="NZ_JBQCXU010000047.1"/>
</dbReference>
<evidence type="ECO:0000313" key="2">
    <source>
        <dbReference type="EMBL" id="PCC38638.1"/>
    </source>
</evidence>
<keyword evidence="1" id="KW-0812">Transmembrane</keyword>
<dbReference type="GeneID" id="95326659"/>
<dbReference type="Proteomes" id="UP000218598">
    <property type="component" value="Unassembled WGS sequence"/>
</dbReference>